<dbReference type="FunFam" id="3.30.70.330:FF:000145">
    <property type="entry name" value="Putative RNP domain-containing protein"/>
    <property type="match status" value="1"/>
</dbReference>
<dbReference type="InterPro" id="IPR012677">
    <property type="entry name" value="Nucleotide-bd_a/b_plait_sf"/>
</dbReference>
<dbReference type="EMBL" id="HBIB01003778">
    <property type="protein sequence ID" value="CAE0240252.1"/>
    <property type="molecule type" value="Transcribed_RNA"/>
</dbReference>
<dbReference type="GO" id="GO:0003729">
    <property type="term" value="F:mRNA binding"/>
    <property type="evidence" value="ECO:0007669"/>
    <property type="project" value="TreeGrafter"/>
</dbReference>
<dbReference type="Gene3D" id="3.30.70.330">
    <property type="match status" value="2"/>
</dbReference>
<sequence>MYVLLRQEQDHMRSAGEVAYAEVLFDGNYSKGCGIVEFTEESAVTKAIETLHDSELDGRKIFVREDRRDPEASKKQVYVGNLPFHVSWQDLKDTFRKAGNVVRADVQMGQDGRSKGYGTVLFESGEDAENAIKMFNGADFDGRTIAVHLDKRA</sequence>
<dbReference type="InterPro" id="IPR035979">
    <property type="entry name" value="RBD_domain_sf"/>
</dbReference>
<dbReference type="GO" id="GO:1990904">
    <property type="term" value="C:ribonucleoprotein complex"/>
    <property type="evidence" value="ECO:0007669"/>
    <property type="project" value="TreeGrafter"/>
</dbReference>
<evidence type="ECO:0000259" key="3">
    <source>
        <dbReference type="PROSITE" id="PS50102"/>
    </source>
</evidence>
<dbReference type="InterPro" id="IPR050374">
    <property type="entry name" value="RRT5_SRSF_SR"/>
</dbReference>
<dbReference type="AlphaFoldDB" id="A0A7S3CXH2"/>
<name>A0A7S3CXH2_9EUKA</name>
<dbReference type="Pfam" id="PF00076">
    <property type="entry name" value="RRM_1"/>
    <property type="match status" value="2"/>
</dbReference>
<dbReference type="PANTHER" id="PTHR23003">
    <property type="entry name" value="RNA RECOGNITION MOTIF RRM DOMAIN CONTAINING PROTEIN"/>
    <property type="match status" value="1"/>
</dbReference>
<evidence type="ECO:0000256" key="2">
    <source>
        <dbReference type="PROSITE-ProRule" id="PRU00176"/>
    </source>
</evidence>
<reference evidence="4" key="1">
    <citation type="submission" date="2021-01" db="EMBL/GenBank/DDBJ databases">
        <authorList>
            <person name="Corre E."/>
            <person name="Pelletier E."/>
            <person name="Niang G."/>
            <person name="Scheremetjew M."/>
            <person name="Finn R."/>
            <person name="Kale V."/>
            <person name="Holt S."/>
            <person name="Cochrane G."/>
            <person name="Meng A."/>
            <person name="Brown T."/>
            <person name="Cohen L."/>
        </authorList>
    </citation>
    <scope>NUCLEOTIDE SEQUENCE</scope>
    <source>
        <strain evidence="4">NIES-2562</strain>
    </source>
</reference>
<evidence type="ECO:0000313" key="4">
    <source>
        <dbReference type="EMBL" id="CAE0240252.1"/>
    </source>
</evidence>
<dbReference type="GO" id="GO:0005634">
    <property type="term" value="C:nucleus"/>
    <property type="evidence" value="ECO:0007669"/>
    <property type="project" value="TreeGrafter"/>
</dbReference>
<dbReference type="InterPro" id="IPR000504">
    <property type="entry name" value="RRM_dom"/>
</dbReference>
<proteinExistence type="predicted"/>
<gene>
    <name evidence="4" type="ORF">PBIL07802_LOCUS2406</name>
</gene>
<dbReference type="PROSITE" id="PS50102">
    <property type="entry name" value="RRM"/>
    <property type="match status" value="2"/>
</dbReference>
<feature type="domain" description="RRM" evidence="3">
    <location>
        <begin position="1"/>
        <end position="68"/>
    </location>
</feature>
<dbReference type="PANTHER" id="PTHR23003:SF64">
    <property type="entry name" value="RRM DOMAIN-CONTAINING PROTEIN"/>
    <property type="match status" value="1"/>
</dbReference>
<evidence type="ECO:0000256" key="1">
    <source>
        <dbReference type="ARBA" id="ARBA00022884"/>
    </source>
</evidence>
<organism evidence="4">
    <name type="scientific">Palpitomonas bilix</name>
    <dbReference type="NCBI Taxonomy" id="652834"/>
    <lineage>
        <taxon>Eukaryota</taxon>
        <taxon>Eukaryota incertae sedis</taxon>
    </lineage>
</organism>
<keyword evidence="1 2" id="KW-0694">RNA-binding</keyword>
<dbReference type="SUPFAM" id="SSF54928">
    <property type="entry name" value="RNA-binding domain, RBD"/>
    <property type="match status" value="2"/>
</dbReference>
<dbReference type="SMART" id="SM00360">
    <property type="entry name" value="RRM"/>
    <property type="match status" value="2"/>
</dbReference>
<accession>A0A7S3CXH2</accession>
<protein>
    <recommendedName>
        <fullName evidence="3">RRM domain-containing protein</fullName>
    </recommendedName>
</protein>
<dbReference type="GO" id="GO:0005737">
    <property type="term" value="C:cytoplasm"/>
    <property type="evidence" value="ECO:0007669"/>
    <property type="project" value="TreeGrafter"/>
</dbReference>
<feature type="domain" description="RRM" evidence="3">
    <location>
        <begin position="75"/>
        <end position="152"/>
    </location>
</feature>